<reference evidence="1" key="1">
    <citation type="journal article" date="2019" name="Beilstein J. Org. Chem.">
        <title>Nanangenines: drimane sesquiterpenoids as the dominant metabolite cohort of a novel Australian fungus, Aspergillus nanangensis.</title>
        <authorList>
            <person name="Lacey H.J."/>
            <person name="Gilchrist C.L.M."/>
            <person name="Crombie A."/>
            <person name="Kalaitzis J.A."/>
            <person name="Vuong D."/>
            <person name="Rutledge P.J."/>
            <person name="Turner P."/>
            <person name="Pitt J.I."/>
            <person name="Lacey E."/>
            <person name="Chooi Y.H."/>
            <person name="Piggott A.M."/>
        </authorList>
    </citation>
    <scope>NUCLEOTIDE SEQUENCE</scope>
    <source>
        <strain evidence="1">MST-FP2251</strain>
    </source>
</reference>
<reference evidence="1" key="2">
    <citation type="submission" date="2020-02" db="EMBL/GenBank/DDBJ databases">
        <authorList>
            <person name="Gilchrist C.L.M."/>
            <person name="Chooi Y.-H."/>
        </authorList>
    </citation>
    <scope>NUCLEOTIDE SEQUENCE</scope>
    <source>
        <strain evidence="1">MST-FP2251</strain>
    </source>
</reference>
<dbReference type="InterPro" id="IPR022036">
    <property type="entry name" value="DUF3605"/>
</dbReference>
<dbReference type="AlphaFoldDB" id="A0AAD4CQG5"/>
<accession>A0AAD4CQG5</accession>
<sequence length="231" mass="26574">MAGMTDGTSLPKAIPFELSEADLEALATKDEDFVPHNWEDLKEVIARGDMSLLKRSPTDLRNYIRWRAEIQTKFGSVTNFILRNKLHWASHANNHQNRGYYGNKAPLTNSADFRILRNDWPYGMSSGILHLLVWSKTPIPVNGDGDPTPESRRLILQFIERTFGAEMNTRDQPRDNILWFKNRKRWQSVQALEHIHIMLRNADEGFITRLTGQYPEDLECSMYSSAAIITA</sequence>
<protein>
    <submittedName>
        <fullName evidence="1">Uncharacterized protein</fullName>
    </submittedName>
</protein>
<dbReference type="Pfam" id="PF12239">
    <property type="entry name" value="DUF3605"/>
    <property type="match status" value="1"/>
</dbReference>
<proteinExistence type="predicted"/>
<dbReference type="PANTHER" id="PTHR35020:SF2">
    <property type="entry name" value="N-ACETYLGLUCOSAMINE-INDUCED PROTEIN 1"/>
    <property type="match status" value="1"/>
</dbReference>
<dbReference type="EMBL" id="VCAU01000026">
    <property type="protein sequence ID" value="KAF9890528.1"/>
    <property type="molecule type" value="Genomic_DNA"/>
</dbReference>
<dbReference type="GO" id="GO:0005737">
    <property type="term" value="C:cytoplasm"/>
    <property type="evidence" value="ECO:0007669"/>
    <property type="project" value="TreeGrafter"/>
</dbReference>
<dbReference type="PANTHER" id="PTHR35020">
    <property type="entry name" value="N-ACETYLGLUCOSAMINE-INDUCED PROTEIN 1"/>
    <property type="match status" value="1"/>
</dbReference>
<gene>
    <name evidence="1" type="ORF">FE257_005933</name>
</gene>
<evidence type="ECO:0000313" key="1">
    <source>
        <dbReference type="EMBL" id="KAF9890528.1"/>
    </source>
</evidence>
<organism evidence="1 2">
    <name type="scientific">Aspergillus nanangensis</name>
    <dbReference type="NCBI Taxonomy" id="2582783"/>
    <lineage>
        <taxon>Eukaryota</taxon>
        <taxon>Fungi</taxon>
        <taxon>Dikarya</taxon>
        <taxon>Ascomycota</taxon>
        <taxon>Pezizomycotina</taxon>
        <taxon>Eurotiomycetes</taxon>
        <taxon>Eurotiomycetidae</taxon>
        <taxon>Eurotiales</taxon>
        <taxon>Aspergillaceae</taxon>
        <taxon>Aspergillus</taxon>
        <taxon>Aspergillus subgen. Circumdati</taxon>
    </lineage>
</organism>
<comment type="caution">
    <text evidence="1">The sequence shown here is derived from an EMBL/GenBank/DDBJ whole genome shotgun (WGS) entry which is preliminary data.</text>
</comment>
<name>A0AAD4CQG5_ASPNN</name>
<evidence type="ECO:0000313" key="2">
    <source>
        <dbReference type="Proteomes" id="UP001194746"/>
    </source>
</evidence>
<keyword evidence="2" id="KW-1185">Reference proteome</keyword>
<dbReference type="GO" id="GO:0006044">
    <property type="term" value="P:N-acetylglucosamine metabolic process"/>
    <property type="evidence" value="ECO:0007669"/>
    <property type="project" value="TreeGrafter"/>
</dbReference>
<dbReference type="Proteomes" id="UP001194746">
    <property type="component" value="Unassembled WGS sequence"/>
</dbReference>